<proteinExistence type="evidence at transcript level"/>
<dbReference type="EMBL" id="GBBL01000805">
    <property type="protein sequence ID" value="JAC26515.1"/>
    <property type="molecule type" value="mRNA"/>
</dbReference>
<organism evidence="2">
    <name type="scientific">Amblyomma parvum</name>
    <name type="common">South American tick</name>
    <dbReference type="NCBI Taxonomy" id="251391"/>
    <lineage>
        <taxon>Eukaryota</taxon>
        <taxon>Metazoa</taxon>
        <taxon>Ecdysozoa</taxon>
        <taxon>Arthropoda</taxon>
        <taxon>Chelicerata</taxon>
        <taxon>Arachnida</taxon>
        <taxon>Acari</taxon>
        <taxon>Parasitiformes</taxon>
        <taxon>Ixodida</taxon>
        <taxon>Ixodoidea</taxon>
        <taxon>Ixodidae</taxon>
        <taxon>Amblyomminae</taxon>
        <taxon>Amblyomma</taxon>
    </lineage>
</organism>
<feature type="transmembrane region" description="Helical" evidence="1">
    <location>
        <begin position="33"/>
        <end position="51"/>
    </location>
</feature>
<dbReference type="AlphaFoldDB" id="A0A023G0X1"/>
<reference evidence="2" key="1">
    <citation type="submission" date="2014-03" db="EMBL/GenBank/DDBJ databases">
        <title>The sialotranscriptome of Amblyomma triste, Amblyomma parvum and Amblyomma cajennense ticks, uncovered by 454-based RNA-seq.</title>
        <authorList>
            <person name="Garcia G.R."/>
            <person name="Gardinassi L.G."/>
            <person name="Ribeiro J.M."/>
            <person name="Anatrielo E."/>
            <person name="Ferreira B.R."/>
            <person name="Moreira H.N."/>
            <person name="Mafra C."/>
            <person name="Olegario M.M."/>
            <person name="Szabo P.J."/>
            <person name="Miranda-Santos I.K."/>
            <person name="Maruyama S.R."/>
        </authorList>
    </citation>
    <scope>NUCLEOTIDE SEQUENCE</scope>
    <source>
        <strain evidence="2">Araguapaz</strain>
        <tissue evidence="2">Salivary glands</tissue>
    </source>
</reference>
<protein>
    <submittedName>
        <fullName evidence="2">Putative conserved protein with signal anchor</fullName>
    </submittedName>
</protein>
<evidence type="ECO:0000256" key="1">
    <source>
        <dbReference type="SAM" id="Phobius"/>
    </source>
</evidence>
<evidence type="ECO:0000313" key="2">
    <source>
        <dbReference type="EMBL" id="JAC26515.1"/>
    </source>
</evidence>
<sequence>MWIIRKRLYRLVRRAFPSLEYADHETVRRRLSFVYAFAAWQGFVALMVLIYRKRAPTDDRGIDYAKFLAGAHKNAETATIISISGSNVSRQVLSGEELETIRQQREEVFQKRNSAETA</sequence>
<keyword evidence="1" id="KW-0472">Membrane</keyword>
<accession>A0A023G0X1</accession>
<keyword evidence="1" id="KW-1133">Transmembrane helix</keyword>
<name>A0A023G0X1_AMBPA</name>
<keyword evidence="1" id="KW-0812">Transmembrane</keyword>